<accession>A0A942THZ0</accession>
<proteinExistence type="predicted"/>
<dbReference type="Gene3D" id="3.40.50.2000">
    <property type="entry name" value="Glycogen Phosphorylase B"/>
    <property type="match status" value="2"/>
</dbReference>
<dbReference type="Proteomes" id="UP000681414">
    <property type="component" value="Unassembled WGS sequence"/>
</dbReference>
<feature type="domain" description="DUF3492" evidence="1">
    <location>
        <begin position="1"/>
        <end position="263"/>
    </location>
</feature>
<dbReference type="PANTHER" id="PTHR12526">
    <property type="entry name" value="GLYCOSYLTRANSFERASE"/>
    <property type="match status" value="1"/>
</dbReference>
<dbReference type="Pfam" id="PF13692">
    <property type="entry name" value="Glyco_trans_1_4"/>
    <property type="match status" value="1"/>
</dbReference>
<evidence type="ECO:0000259" key="1">
    <source>
        <dbReference type="Pfam" id="PF11997"/>
    </source>
</evidence>
<organism evidence="2 3">
    <name type="scientific">Lederbergia citri</name>
    <dbReference type="NCBI Taxonomy" id="2833580"/>
    <lineage>
        <taxon>Bacteria</taxon>
        <taxon>Bacillati</taxon>
        <taxon>Bacillota</taxon>
        <taxon>Bacilli</taxon>
        <taxon>Bacillales</taxon>
        <taxon>Bacillaceae</taxon>
        <taxon>Lederbergia</taxon>
    </lineage>
</organism>
<dbReference type="AlphaFoldDB" id="A0A942THZ0"/>
<evidence type="ECO:0000313" key="3">
    <source>
        <dbReference type="Proteomes" id="UP000681414"/>
    </source>
</evidence>
<protein>
    <submittedName>
        <fullName evidence="2">GT4 family glycosyltransferase PelF</fullName>
    </submittedName>
</protein>
<keyword evidence="3" id="KW-1185">Reference proteome</keyword>
<gene>
    <name evidence="2" type="primary">pelF</name>
    <name evidence="2" type="ORF">KHA97_15265</name>
</gene>
<evidence type="ECO:0000313" key="2">
    <source>
        <dbReference type="EMBL" id="MBS4196424.1"/>
    </source>
</evidence>
<dbReference type="NCBIfam" id="NF038011">
    <property type="entry name" value="PelF"/>
    <property type="match status" value="1"/>
</dbReference>
<dbReference type="SUPFAM" id="SSF53756">
    <property type="entry name" value="UDP-Glycosyltransferase/glycogen phosphorylase"/>
    <property type="match status" value="1"/>
</dbReference>
<dbReference type="InterPro" id="IPR047691">
    <property type="entry name" value="PelF-like"/>
</dbReference>
<dbReference type="PANTHER" id="PTHR12526:SF608">
    <property type="entry name" value="PELF"/>
    <property type="match status" value="1"/>
</dbReference>
<dbReference type="InterPro" id="IPR022622">
    <property type="entry name" value="DUF3492"/>
</dbReference>
<dbReference type="RefSeq" id="WP_213125559.1">
    <property type="nucleotide sequence ID" value="NZ_JAGYPG010000002.1"/>
</dbReference>
<name>A0A942THZ0_9BACI</name>
<comment type="caution">
    <text evidence="2">The sequence shown here is derived from an EMBL/GenBank/DDBJ whole genome shotgun (WGS) entry which is preliminary data.</text>
</comment>
<sequence length="488" mass="55386">MKICLIAEGSYPYVVGGVSSWVQTLITSMPEHEFIIYAIGADEKDKGKFKYDLPNNLIEVREIFLNSSLNVSVKSGKRYMLKQGQKQAIKSLLVNGDGNWEEFFSLFKGRYRSINTDTVTEFITSKDLYDIVKEVCFEHFPELPFTQLYWSVRSMLLPLLSVLASPPPEADMYHSISTGYAGIVGAYSKYYYDRPFIVTEHGIYTREREEEIIKSDGIKGMMKGLWIKHFHSLSKGAYASADQVITLFNKNKEIQIEIGCPEEKIRIIPNGVKLESYSFLPQKGKEDEEFVDIGAVVRVVPIKDIKTMIQSFAIVKRAIPNSRFYILGPKDEDPDYYEECLQLVNFLDLQDIYFAGTVNVKQYIGKMDILVLSSISEGQPLVLLEGMASGKPFVSTDVGSCKELLYGLDDRFGSAGYIVPVMDYVKMARAIINLAQKPNIRIKMAENGRNRVKASYSLETFIQQYRKIYGKRGYSDGGNRISTKKVSR</sequence>
<dbReference type="Pfam" id="PF11997">
    <property type="entry name" value="DUF3492"/>
    <property type="match status" value="1"/>
</dbReference>
<reference evidence="2 3" key="1">
    <citation type="submission" date="2021-05" db="EMBL/GenBank/DDBJ databases">
        <title>Novel Bacillus species.</title>
        <authorList>
            <person name="Liu G."/>
        </authorList>
    </citation>
    <scope>NUCLEOTIDE SEQUENCE [LARGE SCALE GENOMIC DNA]</scope>
    <source>
        <strain evidence="3">FJAT-49780</strain>
    </source>
</reference>
<dbReference type="CDD" id="cd03813">
    <property type="entry name" value="GT4-like"/>
    <property type="match status" value="1"/>
</dbReference>
<dbReference type="EMBL" id="JAGYPG010000002">
    <property type="protein sequence ID" value="MBS4196424.1"/>
    <property type="molecule type" value="Genomic_DNA"/>
</dbReference>